<dbReference type="Proteomes" id="UP000824120">
    <property type="component" value="Chromosome 10"/>
</dbReference>
<gene>
    <name evidence="2" type="ORF">H5410_049613</name>
</gene>
<keyword evidence="1" id="KW-1133">Transmembrane helix</keyword>
<evidence type="ECO:0000313" key="3">
    <source>
        <dbReference type="Proteomes" id="UP000824120"/>
    </source>
</evidence>
<organism evidence="2 3">
    <name type="scientific">Solanum commersonii</name>
    <name type="common">Commerson's wild potato</name>
    <name type="synonym">Commerson's nightshade</name>
    <dbReference type="NCBI Taxonomy" id="4109"/>
    <lineage>
        <taxon>Eukaryota</taxon>
        <taxon>Viridiplantae</taxon>
        <taxon>Streptophyta</taxon>
        <taxon>Embryophyta</taxon>
        <taxon>Tracheophyta</taxon>
        <taxon>Spermatophyta</taxon>
        <taxon>Magnoliopsida</taxon>
        <taxon>eudicotyledons</taxon>
        <taxon>Gunneridae</taxon>
        <taxon>Pentapetalae</taxon>
        <taxon>asterids</taxon>
        <taxon>lamiids</taxon>
        <taxon>Solanales</taxon>
        <taxon>Solanaceae</taxon>
        <taxon>Solanoideae</taxon>
        <taxon>Solaneae</taxon>
        <taxon>Solanum</taxon>
    </lineage>
</organism>
<accession>A0A9J5WTD6</accession>
<evidence type="ECO:0000313" key="2">
    <source>
        <dbReference type="EMBL" id="KAG5578986.1"/>
    </source>
</evidence>
<keyword evidence="1" id="KW-0472">Membrane</keyword>
<name>A0A9J5WTD6_SOLCO</name>
<reference evidence="2 3" key="1">
    <citation type="submission" date="2020-09" db="EMBL/GenBank/DDBJ databases">
        <title>De no assembly of potato wild relative species, Solanum commersonii.</title>
        <authorList>
            <person name="Cho K."/>
        </authorList>
    </citation>
    <scope>NUCLEOTIDE SEQUENCE [LARGE SCALE GENOMIC DNA]</scope>
    <source>
        <strain evidence="2">LZ3.2</strain>
        <tissue evidence="2">Leaf</tissue>
    </source>
</reference>
<keyword evidence="3" id="KW-1185">Reference proteome</keyword>
<keyword evidence="1" id="KW-0812">Transmembrane</keyword>
<dbReference type="AlphaFoldDB" id="A0A9J5WTD6"/>
<proteinExistence type="predicted"/>
<evidence type="ECO:0000256" key="1">
    <source>
        <dbReference type="SAM" id="Phobius"/>
    </source>
</evidence>
<protein>
    <submittedName>
        <fullName evidence="2">Uncharacterized protein</fullName>
    </submittedName>
</protein>
<dbReference type="EMBL" id="JACXVP010000010">
    <property type="protein sequence ID" value="KAG5578986.1"/>
    <property type="molecule type" value="Genomic_DNA"/>
</dbReference>
<feature type="transmembrane region" description="Helical" evidence="1">
    <location>
        <begin position="34"/>
        <end position="60"/>
    </location>
</feature>
<sequence length="67" mass="8066">MYYCSWIFDDTRFQLGKTDAFSSSNKLKAKKNKFYHFSCVIVHGFLVIQDPCLIFTKIFYRRPLQPY</sequence>
<comment type="caution">
    <text evidence="2">The sequence shown here is derived from an EMBL/GenBank/DDBJ whole genome shotgun (WGS) entry which is preliminary data.</text>
</comment>